<protein>
    <submittedName>
        <fullName evidence="10">Peptidase M13</fullName>
    </submittedName>
</protein>
<dbReference type="PANTHER" id="PTHR11733:SF167">
    <property type="entry name" value="FI17812P1-RELATED"/>
    <property type="match status" value="1"/>
</dbReference>
<dbReference type="EMBL" id="CP054056">
    <property type="protein sequence ID" value="QKJ25847.1"/>
    <property type="molecule type" value="Genomic_DNA"/>
</dbReference>
<evidence type="ECO:0000256" key="3">
    <source>
        <dbReference type="ARBA" id="ARBA00022670"/>
    </source>
</evidence>
<keyword evidence="5" id="KW-0378">Hydrolase</keyword>
<dbReference type="GO" id="GO:0004222">
    <property type="term" value="F:metalloendopeptidase activity"/>
    <property type="evidence" value="ECO:0007669"/>
    <property type="project" value="InterPro"/>
</dbReference>
<keyword evidence="7" id="KW-0482">Metalloprotease</keyword>
<keyword evidence="4" id="KW-0479">Metal-binding</keyword>
<name>A0A7D4QNR8_9MICO</name>
<dbReference type="Gene3D" id="3.40.390.10">
    <property type="entry name" value="Collagenase (Catalytic Domain)"/>
    <property type="match status" value="1"/>
</dbReference>
<feature type="domain" description="Peptidase M13 C-terminal" evidence="8">
    <location>
        <begin position="447"/>
        <end position="651"/>
    </location>
</feature>
<dbReference type="InterPro" id="IPR008753">
    <property type="entry name" value="Peptidase_M13_N"/>
</dbReference>
<dbReference type="InterPro" id="IPR018497">
    <property type="entry name" value="Peptidase_M13_C"/>
</dbReference>
<proteinExistence type="inferred from homology"/>
<dbReference type="KEGG" id="aqg:HRU87_06770"/>
<organism evidence="10 11">
    <name type="scientific">Aquiluna borgnonia</name>
    <dbReference type="NCBI Taxonomy" id="2499157"/>
    <lineage>
        <taxon>Bacteria</taxon>
        <taxon>Bacillati</taxon>
        <taxon>Actinomycetota</taxon>
        <taxon>Actinomycetes</taxon>
        <taxon>Micrococcales</taxon>
        <taxon>Microbacteriaceae</taxon>
        <taxon>Luna cluster</taxon>
        <taxon>Luna-1 subcluster</taxon>
        <taxon>Aquiluna</taxon>
    </lineage>
</organism>
<dbReference type="SUPFAM" id="SSF55486">
    <property type="entry name" value="Metalloproteases ('zincins'), catalytic domain"/>
    <property type="match status" value="1"/>
</dbReference>
<dbReference type="PRINTS" id="PR00786">
    <property type="entry name" value="NEPRILYSIN"/>
</dbReference>
<evidence type="ECO:0000256" key="2">
    <source>
        <dbReference type="ARBA" id="ARBA00007357"/>
    </source>
</evidence>
<comment type="similarity">
    <text evidence="2">Belongs to the peptidase M13 family.</text>
</comment>
<evidence type="ECO:0000256" key="1">
    <source>
        <dbReference type="ARBA" id="ARBA00001947"/>
    </source>
</evidence>
<dbReference type="RefSeq" id="WP_173494143.1">
    <property type="nucleotide sequence ID" value="NZ_CP054056.1"/>
</dbReference>
<dbReference type="Pfam" id="PF05649">
    <property type="entry name" value="Peptidase_M13_N"/>
    <property type="match status" value="1"/>
</dbReference>
<dbReference type="CDD" id="cd08662">
    <property type="entry name" value="M13"/>
    <property type="match status" value="1"/>
</dbReference>
<dbReference type="PANTHER" id="PTHR11733">
    <property type="entry name" value="ZINC METALLOPROTEASE FAMILY M13 NEPRILYSIN-RELATED"/>
    <property type="match status" value="1"/>
</dbReference>
<dbReference type="GO" id="GO:0016485">
    <property type="term" value="P:protein processing"/>
    <property type="evidence" value="ECO:0007669"/>
    <property type="project" value="TreeGrafter"/>
</dbReference>
<accession>A0A7D4QNR8</accession>
<evidence type="ECO:0000256" key="6">
    <source>
        <dbReference type="ARBA" id="ARBA00022833"/>
    </source>
</evidence>
<evidence type="ECO:0000256" key="7">
    <source>
        <dbReference type="ARBA" id="ARBA00023049"/>
    </source>
</evidence>
<reference evidence="10 11" key="1">
    <citation type="submission" date="2020-05" db="EMBL/GenBank/DDBJ databases">
        <title>Aquirufa sp. strain 15G-AUS-rot a new Aquirufa species.</title>
        <authorList>
            <person name="Pitt A."/>
            <person name="Hahn M.W."/>
        </authorList>
    </citation>
    <scope>NUCLEOTIDE SEQUENCE [LARGE SCALE GENOMIC DNA]</scope>
    <source>
        <strain evidence="10 11">15G-AUS-rot</strain>
    </source>
</reference>
<dbReference type="Proteomes" id="UP000501003">
    <property type="component" value="Chromosome"/>
</dbReference>
<sequence>MSMKPGLDKAELSNEISPKQDLFRHVNGHWLSTTEIPEDKAVFGSFYLLADDAEAAVREVLEAAAENPTSAVGKQIGDLYSSFLDEARIEELGAEPIMDSLDQIAKISELSEFFLMLGALERTGVSGLWGSYVDNDPGNPERYLVHLYQGGIGLPDKDYYTDSKYEEIRTEYVPHISRMLMLAGWSATEAIDAAQAIFELEGKIAKHHWSRVESRDAEKTYNLETMASLKGLNSKILWDQYLAGAALSPSLLEENVVMMPSFFEGISELLTDDHLETLKLWLSWVLVRSYAPYLSKAFIEERFSFYGTKLTGQPVNRPRWKRAVSLVEGSLGEAIGQIYVEKHFPESSKTQMDQLVNYLIQAYEQSIRSLTWMTQETKEKALIKLSKFTPKIGYPDKWKDYSSIAISREDLISNVKNVSSWEFDYHANKIGQPIDKDEWHMTPQTVNAYYNPGLNEIVFPAAILQPPFFSPLADDAINFGGIGAVIGHEIGHGFDDQGSKYDGDGKLVSWWTSGDREAFEALTKSLIDQYSALSPAQLGDEHKVNGELTIGENIGDLGGLGIAWKAYLLSLNGQEPPVIDGLTAAQRFLMSWAQCWRAKSRDEIAIQRLATDPHSPPEFRCNQVVKNLDLFHETFGTSSQDEMWLEPNDRVVIW</sequence>
<dbReference type="GO" id="GO:0046872">
    <property type="term" value="F:metal ion binding"/>
    <property type="evidence" value="ECO:0007669"/>
    <property type="project" value="UniProtKB-KW"/>
</dbReference>
<evidence type="ECO:0000259" key="9">
    <source>
        <dbReference type="Pfam" id="PF05649"/>
    </source>
</evidence>
<gene>
    <name evidence="10" type="ORF">HRU87_06770</name>
</gene>
<keyword evidence="6" id="KW-0862">Zinc</keyword>
<feature type="domain" description="Peptidase M13 N-terminal" evidence="9">
    <location>
        <begin position="18"/>
        <end position="395"/>
    </location>
</feature>
<dbReference type="Gene3D" id="1.10.1380.10">
    <property type="entry name" value="Neutral endopeptidase , domain2"/>
    <property type="match status" value="1"/>
</dbReference>
<dbReference type="AlphaFoldDB" id="A0A7D4QNR8"/>
<keyword evidence="11" id="KW-1185">Reference proteome</keyword>
<keyword evidence="3" id="KW-0645">Protease</keyword>
<dbReference type="InterPro" id="IPR000718">
    <property type="entry name" value="Peptidase_M13"/>
</dbReference>
<dbReference type="GO" id="GO:0005886">
    <property type="term" value="C:plasma membrane"/>
    <property type="evidence" value="ECO:0007669"/>
    <property type="project" value="TreeGrafter"/>
</dbReference>
<evidence type="ECO:0000259" key="8">
    <source>
        <dbReference type="Pfam" id="PF01431"/>
    </source>
</evidence>
<dbReference type="Pfam" id="PF01431">
    <property type="entry name" value="Peptidase_M13"/>
    <property type="match status" value="1"/>
</dbReference>
<evidence type="ECO:0000256" key="5">
    <source>
        <dbReference type="ARBA" id="ARBA00022801"/>
    </source>
</evidence>
<dbReference type="PROSITE" id="PS51885">
    <property type="entry name" value="NEPRILYSIN"/>
    <property type="match status" value="1"/>
</dbReference>
<comment type="cofactor">
    <cofactor evidence="1">
        <name>Zn(2+)</name>
        <dbReference type="ChEBI" id="CHEBI:29105"/>
    </cofactor>
</comment>
<dbReference type="InterPro" id="IPR024079">
    <property type="entry name" value="MetalloPept_cat_dom_sf"/>
</dbReference>
<evidence type="ECO:0000313" key="11">
    <source>
        <dbReference type="Proteomes" id="UP000501003"/>
    </source>
</evidence>
<evidence type="ECO:0000313" key="10">
    <source>
        <dbReference type="EMBL" id="QKJ25847.1"/>
    </source>
</evidence>
<evidence type="ECO:0000256" key="4">
    <source>
        <dbReference type="ARBA" id="ARBA00022723"/>
    </source>
</evidence>
<dbReference type="InterPro" id="IPR042089">
    <property type="entry name" value="Peptidase_M13_dom_2"/>
</dbReference>